<evidence type="ECO:0000256" key="10">
    <source>
        <dbReference type="ARBA" id="ARBA00022989"/>
    </source>
</evidence>
<reference evidence="18" key="1">
    <citation type="journal article" date="2023" name="Front. Mar. Sci.">
        <title>A new Merluccius polli reference genome to investigate the effects of global change in West African waters.</title>
        <authorList>
            <person name="Mateo J.L."/>
            <person name="Blanco-Fernandez C."/>
            <person name="Garcia-Vazquez E."/>
            <person name="Machado-Schiaffino G."/>
        </authorList>
    </citation>
    <scope>NUCLEOTIDE SEQUENCE</scope>
    <source>
        <strain evidence="18">C29</strain>
        <tissue evidence="18">Fin</tissue>
    </source>
</reference>
<keyword evidence="8 17" id="KW-0812">Transmembrane</keyword>
<keyword evidence="19" id="KW-1185">Reference proteome</keyword>
<dbReference type="EMBL" id="JAOPHQ010004049">
    <property type="protein sequence ID" value="KAK0140595.1"/>
    <property type="molecule type" value="Genomic_DNA"/>
</dbReference>
<dbReference type="GO" id="GO:0016012">
    <property type="term" value="C:sarcoglycan complex"/>
    <property type="evidence" value="ECO:0007669"/>
    <property type="project" value="InterPro"/>
</dbReference>
<evidence type="ECO:0000256" key="1">
    <source>
        <dbReference type="ARBA" id="ARBA00002860"/>
    </source>
</evidence>
<evidence type="ECO:0000256" key="2">
    <source>
        <dbReference type="ARBA" id="ARBA00004245"/>
    </source>
</evidence>
<protein>
    <recommendedName>
        <fullName evidence="5">Beta-sarcoglycan</fullName>
    </recommendedName>
</protein>
<comment type="subunit">
    <text evidence="15">Cross-link to form 2 major subcomplexes: one consisting of SGCB, SGCD and SGCG and the other consisting of SGCB and SGCD. The association between SGCB and SGCG is particularly strong while SGCA is loosely associated with the other sarcoglycans.</text>
</comment>
<comment type="caution">
    <text evidence="18">The sequence shown here is derived from an EMBL/GenBank/DDBJ whole genome shotgun (WGS) entry which is preliminary data.</text>
</comment>
<evidence type="ECO:0000256" key="9">
    <source>
        <dbReference type="ARBA" id="ARBA00022968"/>
    </source>
</evidence>
<dbReference type="Pfam" id="PF04790">
    <property type="entry name" value="Sarcoglycan_1"/>
    <property type="match status" value="1"/>
</dbReference>
<comment type="function">
    <text evidence="1">Component of the sarcoglycan complex, a subcomplex of the dystrophin-glycoprotein complex which forms a link between the F-actin cytoskeleton and the extracellular matrix.</text>
</comment>
<evidence type="ECO:0000256" key="8">
    <source>
        <dbReference type="ARBA" id="ARBA00022692"/>
    </source>
</evidence>
<keyword evidence="14" id="KW-0206">Cytoskeleton</keyword>
<dbReference type="Proteomes" id="UP001174136">
    <property type="component" value="Unassembled WGS sequence"/>
</dbReference>
<feature type="region of interest" description="Disordered" evidence="16">
    <location>
        <begin position="80"/>
        <end position="103"/>
    </location>
</feature>
<gene>
    <name evidence="18" type="primary">SGCB_1</name>
    <name evidence="18" type="ORF">N1851_022424</name>
</gene>
<evidence type="ECO:0000313" key="18">
    <source>
        <dbReference type="EMBL" id="KAK0140595.1"/>
    </source>
</evidence>
<sequence length="397" mass="43910">MVKDVPSQGRRRVLSVSTPAYSEVEDGEELSLDLSRELDQLTAAVQVLRCLLLLLVSRQPGGGWFYDPRVRVVRPPPPLASEGRVKMASEQESSNGPVKKSMREKAVERRNVNKEHNSNFKAGYVPIEEERLHKTGLRGRKGNMAVCIIVLLFLLALINLIITLVIWTVIRIGPKGCDSMEFHESGLLRFKQKADMGTVYPLHKSMVGGRKDQDLVLTGNNNPVVFQQGTTRLSVEEDKTSVVSDVGISFTDPRTQTTFFSTDFENHEFHLPKGVKVLRVKKASTERITSNASSDLNIKGDGKAIVRGNEGVNIMGRTVEFKTGGNIELRAENSIVLNGSLMFNTSRIPNSVGDVSFDEGMERYKLCVCADGTLFRVQVKYPNMGCQTSDNPCGAAH</sequence>
<organism evidence="18 19">
    <name type="scientific">Merluccius polli</name>
    <name type="common">Benguela hake</name>
    <name type="synonym">Merluccius cadenati</name>
    <dbReference type="NCBI Taxonomy" id="89951"/>
    <lineage>
        <taxon>Eukaryota</taxon>
        <taxon>Metazoa</taxon>
        <taxon>Chordata</taxon>
        <taxon>Craniata</taxon>
        <taxon>Vertebrata</taxon>
        <taxon>Euteleostomi</taxon>
        <taxon>Actinopterygii</taxon>
        <taxon>Neopterygii</taxon>
        <taxon>Teleostei</taxon>
        <taxon>Neoteleostei</taxon>
        <taxon>Acanthomorphata</taxon>
        <taxon>Zeiogadaria</taxon>
        <taxon>Gadariae</taxon>
        <taxon>Gadiformes</taxon>
        <taxon>Gadoidei</taxon>
        <taxon>Merlucciidae</taxon>
        <taxon>Merluccius</taxon>
    </lineage>
</organism>
<keyword evidence="7" id="KW-0963">Cytoplasm</keyword>
<dbReference type="InterPro" id="IPR006875">
    <property type="entry name" value="Sarcoglycan"/>
</dbReference>
<keyword evidence="11 17" id="KW-0472">Membrane</keyword>
<evidence type="ECO:0000256" key="15">
    <source>
        <dbReference type="ARBA" id="ARBA00026041"/>
    </source>
</evidence>
<comment type="subcellular location">
    <subcellularLocation>
        <location evidence="3">Cell membrane</location>
        <location evidence="3">Sarcolemma</location>
        <topology evidence="3">Single-pass type II membrane protein</topology>
    </subcellularLocation>
    <subcellularLocation>
        <location evidence="2">Cytoplasm</location>
        <location evidence="2">Cytoskeleton</location>
    </subcellularLocation>
</comment>
<evidence type="ECO:0000256" key="3">
    <source>
        <dbReference type="ARBA" id="ARBA00004274"/>
    </source>
</evidence>
<dbReference type="AlphaFoldDB" id="A0AA47MI57"/>
<dbReference type="GO" id="GO:0007517">
    <property type="term" value="P:muscle organ development"/>
    <property type="evidence" value="ECO:0007669"/>
    <property type="project" value="InterPro"/>
</dbReference>
<evidence type="ECO:0000256" key="17">
    <source>
        <dbReference type="SAM" id="Phobius"/>
    </source>
</evidence>
<keyword evidence="9" id="KW-0735">Signal-anchor</keyword>
<evidence type="ECO:0000256" key="14">
    <source>
        <dbReference type="ARBA" id="ARBA00023212"/>
    </source>
</evidence>
<dbReference type="GO" id="GO:0042383">
    <property type="term" value="C:sarcolemma"/>
    <property type="evidence" value="ECO:0007669"/>
    <property type="project" value="UniProtKB-SubCell"/>
</dbReference>
<keyword evidence="13" id="KW-0325">Glycoprotein</keyword>
<name>A0AA47MI57_MERPO</name>
<feature type="transmembrane region" description="Helical" evidence="17">
    <location>
        <begin position="144"/>
        <end position="170"/>
    </location>
</feature>
<evidence type="ECO:0000256" key="4">
    <source>
        <dbReference type="ARBA" id="ARBA00007574"/>
    </source>
</evidence>
<evidence type="ECO:0000256" key="11">
    <source>
        <dbReference type="ARBA" id="ARBA00023136"/>
    </source>
</evidence>
<evidence type="ECO:0000256" key="12">
    <source>
        <dbReference type="ARBA" id="ARBA00023157"/>
    </source>
</evidence>
<evidence type="ECO:0000256" key="6">
    <source>
        <dbReference type="ARBA" id="ARBA00022475"/>
    </source>
</evidence>
<evidence type="ECO:0000256" key="7">
    <source>
        <dbReference type="ARBA" id="ARBA00022490"/>
    </source>
</evidence>
<evidence type="ECO:0000313" key="19">
    <source>
        <dbReference type="Proteomes" id="UP001174136"/>
    </source>
</evidence>
<keyword evidence="12" id="KW-1015">Disulfide bond</keyword>
<dbReference type="GO" id="GO:0005856">
    <property type="term" value="C:cytoskeleton"/>
    <property type="evidence" value="ECO:0007669"/>
    <property type="project" value="UniProtKB-SubCell"/>
</dbReference>
<evidence type="ECO:0000256" key="5">
    <source>
        <dbReference type="ARBA" id="ARBA00015329"/>
    </source>
</evidence>
<evidence type="ECO:0000256" key="16">
    <source>
        <dbReference type="SAM" id="MobiDB-lite"/>
    </source>
</evidence>
<comment type="similarity">
    <text evidence="4">Belongs to the sarcoglycan beta/delta/gamma/zeta family.</text>
</comment>
<accession>A0AA47MI57</accession>
<keyword evidence="6" id="KW-1003">Cell membrane</keyword>
<evidence type="ECO:0000256" key="13">
    <source>
        <dbReference type="ARBA" id="ARBA00023180"/>
    </source>
</evidence>
<dbReference type="PANTHER" id="PTHR21142:SF2">
    <property type="entry name" value="BETA-SARCOGLYCAN"/>
    <property type="match status" value="1"/>
</dbReference>
<dbReference type="PANTHER" id="PTHR21142">
    <property type="entry name" value="SARCOGLYCANS"/>
    <property type="match status" value="1"/>
</dbReference>
<dbReference type="InterPro" id="IPR027659">
    <property type="entry name" value="Sgcb"/>
</dbReference>
<keyword evidence="10 17" id="KW-1133">Transmembrane helix</keyword>
<proteinExistence type="inferred from homology"/>